<organism evidence="12 13">
    <name type="scientific">Skeletonema marinoi</name>
    <dbReference type="NCBI Taxonomy" id="267567"/>
    <lineage>
        <taxon>Eukaryota</taxon>
        <taxon>Sar</taxon>
        <taxon>Stramenopiles</taxon>
        <taxon>Ochrophyta</taxon>
        <taxon>Bacillariophyta</taxon>
        <taxon>Coscinodiscophyceae</taxon>
        <taxon>Thalassiosirophycidae</taxon>
        <taxon>Thalassiosirales</taxon>
        <taxon>Skeletonemataceae</taxon>
        <taxon>Skeletonema</taxon>
        <taxon>Skeletonema marinoi-dohrnii complex</taxon>
    </lineage>
</organism>
<dbReference type="CDD" id="cd15047">
    <property type="entry name" value="7tmC_GABA-B-like"/>
    <property type="match status" value="1"/>
</dbReference>
<keyword evidence="3 9" id="KW-1133">Transmembrane helix</keyword>
<keyword evidence="13" id="KW-1185">Reference proteome</keyword>
<keyword evidence="4" id="KW-0297">G-protein coupled receptor</keyword>
<feature type="transmembrane region" description="Helical" evidence="9">
    <location>
        <begin position="491"/>
        <end position="515"/>
    </location>
</feature>
<dbReference type="EMBL" id="JATAAI010000022">
    <property type="protein sequence ID" value="KAK1738052.1"/>
    <property type="molecule type" value="Genomic_DNA"/>
</dbReference>
<keyword evidence="5 9" id="KW-0472">Membrane</keyword>
<keyword evidence="8" id="KW-0807">Transducer</keyword>
<comment type="caution">
    <text evidence="12">The sequence shown here is derived from an EMBL/GenBank/DDBJ whole genome shotgun (WGS) entry which is preliminary data.</text>
</comment>
<evidence type="ECO:0000256" key="2">
    <source>
        <dbReference type="ARBA" id="ARBA00022692"/>
    </source>
</evidence>
<dbReference type="SUPFAM" id="SSF103190">
    <property type="entry name" value="Sensory domain-like"/>
    <property type="match status" value="1"/>
</dbReference>
<dbReference type="PANTHER" id="PTHR10519">
    <property type="entry name" value="GABA-B RECEPTOR"/>
    <property type="match status" value="1"/>
</dbReference>
<evidence type="ECO:0000256" key="9">
    <source>
        <dbReference type="SAM" id="Phobius"/>
    </source>
</evidence>
<feature type="transmembrane region" description="Helical" evidence="9">
    <location>
        <begin position="714"/>
        <end position="733"/>
    </location>
</feature>
<protein>
    <submittedName>
        <fullName evidence="12">GABA-B receptor-like protein</fullName>
    </submittedName>
</protein>
<feature type="signal peptide" evidence="10">
    <location>
        <begin position="1"/>
        <end position="30"/>
    </location>
</feature>
<keyword evidence="6 12" id="KW-0675">Receptor</keyword>
<keyword evidence="10" id="KW-0732">Signal</keyword>
<evidence type="ECO:0000256" key="5">
    <source>
        <dbReference type="ARBA" id="ARBA00023136"/>
    </source>
</evidence>
<evidence type="ECO:0000256" key="8">
    <source>
        <dbReference type="ARBA" id="ARBA00023224"/>
    </source>
</evidence>
<evidence type="ECO:0000313" key="12">
    <source>
        <dbReference type="EMBL" id="KAK1738052.1"/>
    </source>
</evidence>
<feature type="transmembrane region" description="Helical" evidence="9">
    <location>
        <begin position="648"/>
        <end position="669"/>
    </location>
</feature>
<feature type="chain" id="PRO_5042056701" evidence="10">
    <location>
        <begin position="31"/>
        <end position="851"/>
    </location>
</feature>
<dbReference type="PROSITE" id="PS50259">
    <property type="entry name" value="G_PROTEIN_RECEP_F3_4"/>
    <property type="match status" value="1"/>
</dbReference>
<evidence type="ECO:0000313" key="13">
    <source>
        <dbReference type="Proteomes" id="UP001224775"/>
    </source>
</evidence>
<proteinExistence type="predicted"/>
<dbReference type="InterPro" id="IPR002455">
    <property type="entry name" value="GPCR3_GABA-B"/>
</dbReference>
<evidence type="ECO:0000256" key="10">
    <source>
        <dbReference type="SAM" id="SignalP"/>
    </source>
</evidence>
<evidence type="ECO:0000256" key="6">
    <source>
        <dbReference type="ARBA" id="ARBA00023170"/>
    </source>
</evidence>
<accession>A0AAD8Y2Z1</accession>
<keyword evidence="2 9" id="KW-0812">Transmembrane</keyword>
<evidence type="ECO:0000256" key="1">
    <source>
        <dbReference type="ARBA" id="ARBA00004141"/>
    </source>
</evidence>
<dbReference type="GO" id="GO:0004965">
    <property type="term" value="F:G protein-coupled GABA receptor activity"/>
    <property type="evidence" value="ECO:0007669"/>
    <property type="project" value="InterPro"/>
</dbReference>
<dbReference type="Gene3D" id="3.30.450.20">
    <property type="entry name" value="PAS domain"/>
    <property type="match status" value="1"/>
</dbReference>
<dbReference type="PANTHER" id="PTHR10519:SF20">
    <property type="entry name" value="G-PROTEIN COUPLED RECEPTOR 156-RELATED"/>
    <property type="match status" value="1"/>
</dbReference>
<feature type="domain" description="G-protein coupled receptors family 3 profile" evidence="11">
    <location>
        <begin position="491"/>
        <end position="708"/>
    </location>
</feature>
<dbReference type="AlphaFoldDB" id="A0AAD8Y2Z1"/>
<sequence>MLSSPPRISGLIWLMLLLSSLQNNIRLCLAEFNFETGRRIHERVSAFMSQPMDVLLQVASYRANEAFPHDMGAADRDSFFKLNDALMETYPQFESIYYGLEDGVFAGHGFSSKIANYREPGHSGYAVDDQSMEKHYNACVNSTSGGNLQCKMSEGGKYTKCIEDCALQICADEDSQKKCSEVLDSKERLDCEANIKWCTSYVIKEAAAGSQLGFVARSTHCINSLGIPTQTPGEVAKKDTQELGNCFFEDGVTPVERNLAGDYAYCGGDGKVCNDTFAGAFKIRDYDPRWRGWYIETKAIQKPNWSRPYVFFSTEEMGITFSHPIYTKIDDSRNTFFGVLAIDYTFRDITNFLEDNYKDSSTIVSVFEMEEPSYLVASSTGSKGVKKVLKVNEKQPCSDPDSRYCKAIRVPVSELSENDRDLHIAKAFLDQKSRGYPQSELVSSEVEGEDFLYATFTQEYSIPRSNLAWRVMVMIPIETETRDALMPGDPLSTVVIAVSVTGFIICGVLCVLLIRKRKHREVIVSDWRFMGLFVAACAVLNASSLVFLGPNTDTLCLTRMWLIHFFFVLALSFLFVKTFRIYKLVGAGAVRRTISHKRTLQMVIPFVLVQTVILLIFTFVDPNKQTSIVEEDGSSIEHRYVCGHKTRAFFAVMLIYEGGLLLVGCYLALKTRHLQSEFNESKQIILAMYDTAVVASILLIVCNAVVGFQGEQRLLFSVGIFWTTCFACAVFVIPRLMQVRKKQVAAKHTNTNSGSRVGRVNISGILPVHSSRIIAEMPSVIEGEAKDELNEMSSASRPSGSVTISGIEPVHSRVIAEMPPEEGESPSVAENGTSAVVVRGSILSSFIPEET</sequence>
<feature type="transmembrane region" description="Helical" evidence="9">
    <location>
        <begin position="600"/>
        <end position="620"/>
    </location>
</feature>
<dbReference type="InterPro" id="IPR017978">
    <property type="entry name" value="GPCR_3_C"/>
</dbReference>
<dbReference type="InterPro" id="IPR029151">
    <property type="entry name" value="Sensor-like_sf"/>
</dbReference>
<dbReference type="Pfam" id="PF00003">
    <property type="entry name" value="7tm_3"/>
    <property type="match status" value="1"/>
</dbReference>
<keyword evidence="7" id="KW-0325">Glycoprotein</keyword>
<evidence type="ECO:0000256" key="7">
    <source>
        <dbReference type="ARBA" id="ARBA00023180"/>
    </source>
</evidence>
<name>A0AAD8Y2Z1_9STRA</name>
<evidence type="ECO:0000259" key="11">
    <source>
        <dbReference type="PROSITE" id="PS50259"/>
    </source>
</evidence>
<feature type="transmembrane region" description="Helical" evidence="9">
    <location>
        <begin position="561"/>
        <end position="579"/>
    </location>
</feature>
<gene>
    <name evidence="12" type="ORF">QTG54_011346</name>
</gene>
<dbReference type="GO" id="GO:0038039">
    <property type="term" value="C:G protein-coupled receptor heterodimeric complex"/>
    <property type="evidence" value="ECO:0007669"/>
    <property type="project" value="TreeGrafter"/>
</dbReference>
<reference evidence="12" key="1">
    <citation type="submission" date="2023-06" db="EMBL/GenBank/DDBJ databases">
        <title>Survivors Of The Sea: Transcriptome response of Skeletonema marinoi to long-term dormancy.</title>
        <authorList>
            <person name="Pinder M.I.M."/>
            <person name="Kourtchenko O."/>
            <person name="Robertson E.K."/>
            <person name="Larsson T."/>
            <person name="Maumus F."/>
            <person name="Osuna-Cruz C.M."/>
            <person name="Vancaester E."/>
            <person name="Stenow R."/>
            <person name="Vandepoele K."/>
            <person name="Ploug H."/>
            <person name="Bruchert V."/>
            <person name="Godhe A."/>
            <person name="Topel M."/>
        </authorList>
    </citation>
    <scope>NUCLEOTIDE SEQUENCE</scope>
    <source>
        <strain evidence="12">R05AC</strain>
    </source>
</reference>
<evidence type="ECO:0000256" key="4">
    <source>
        <dbReference type="ARBA" id="ARBA00023040"/>
    </source>
</evidence>
<comment type="subcellular location">
    <subcellularLocation>
        <location evidence="1">Membrane</location>
        <topology evidence="1">Multi-pass membrane protein</topology>
    </subcellularLocation>
</comment>
<feature type="transmembrane region" description="Helical" evidence="9">
    <location>
        <begin position="527"/>
        <end position="549"/>
    </location>
</feature>
<dbReference type="Proteomes" id="UP001224775">
    <property type="component" value="Unassembled WGS sequence"/>
</dbReference>
<feature type="transmembrane region" description="Helical" evidence="9">
    <location>
        <begin position="689"/>
        <end position="708"/>
    </location>
</feature>
<evidence type="ECO:0000256" key="3">
    <source>
        <dbReference type="ARBA" id="ARBA00022989"/>
    </source>
</evidence>